<dbReference type="PROSITE" id="PS51677">
    <property type="entry name" value="NODB"/>
    <property type="match status" value="1"/>
</dbReference>
<keyword evidence="1" id="KW-0479">Metal-binding</keyword>
<gene>
    <name evidence="5" type="ordered locus">Toce_1230</name>
</gene>
<evidence type="ECO:0000256" key="2">
    <source>
        <dbReference type="ARBA" id="ARBA00022801"/>
    </source>
</evidence>
<reference evidence="5 6" key="1">
    <citation type="journal article" date="2010" name="Stand. Genomic Sci.">
        <title>Complete genome sequence of Thermosediminibacter oceani type strain (JW/IW-1228P).</title>
        <authorList>
            <person name="Pitluck S."/>
            <person name="Yasawong M."/>
            <person name="Munk C."/>
            <person name="Nolan M."/>
            <person name="Lapidus A."/>
            <person name="Lucas S."/>
            <person name="Glavina Del Rio T."/>
            <person name="Tice H."/>
            <person name="Cheng J.F."/>
            <person name="Bruce D."/>
            <person name="Detter C."/>
            <person name="Tapia R."/>
            <person name="Han C."/>
            <person name="Goodwin L."/>
            <person name="Liolios K."/>
            <person name="Ivanova N."/>
            <person name="Mavromatis K."/>
            <person name="Mikhailova N."/>
            <person name="Pati A."/>
            <person name="Chen A."/>
            <person name="Palaniappan K."/>
            <person name="Land M."/>
            <person name="Hauser L."/>
            <person name="Chang Y.J."/>
            <person name="Jeffries C.D."/>
            <person name="Rohde M."/>
            <person name="Spring S."/>
            <person name="Sikorski J."/>
            <person name="Goker M."/>
            <person name="Woyke T."/>
            <person name="Bristow J."/>
            <person name="Eisen J.A."/>
            <person name="Markowitz V."/>
            <person name="Hugenholtz P."/>
            <person name="Kyrpides N.C."/>
            <person name="Klenk H.P."/>
        </authorList>
    </citation>
    <scope>NUCLEOTIDE SEQUENCE [LARGE SCALE GENOMIC DNA]</scope>
    <source>
        <strain evidence="6">ATCC BAA-1034 / DSM 16646 / JW/IW-1228P</strain>
    </source>
</reference>
<dbReference type="eggNOG" id="COG0726">
    <property type="taxonomic scope" value="Bacteria"/>
</dbReference>
<accession>D9S3K9</accession>
<keyword evidence="3" id="KW-0812">Transmembrane</keyword>
<dbReference type="CDD" id="cd10950">
    <property type="entry name" value="CE4_BsYlxY_like"/>
    <property type="match status" value="1"/>
</dbReference>
<dbReference type="EMBL" id="CP002131">
    <property type="protein sequence ID" value="ADL07986.1"/>
    <property type="molecule type" value="Genomic_DNA"/>
</dbReference>
<dbReference type="InterPro" id="IPR002509">
    <property type="entry name" value="NODB_dom"/>
</dbReference>
<dbReference type="PANTHER" id="PTHR10587">
    <property type="entry name" value="GLYCOSYL TRANSFERASE-RELATED"/>
    <property type="match status" value="1"/>
</dbReference>
<sequence length="239" mass="27403">MGFYVYKVPKNFIRFTVLLLLITTWMFIKTGFVNENLATFSGKPIYQAETNKKVMAFTCNVAWGNEFIPKMLEIFEEYGIKITFFIEGRWAEKYPDLLKLIHSKGHEIGNHGYSHAHHSKLSFEENVNEIKKAEEAIEKVTGEKTKLFAPPYGEFSEQTVKATDSLNYKLIMWSIDTIDWKKPGVKYIVNKVIQNAGGGKIVLMHPTEETVKALPTIIQDLQQKGYKITTVSDLLLDNQ</sequence>
<keyword evidence="2" id="KW-0378">Hydrolase</keyword>
<dbReference type="AlphaFoldDB" id="D9S3K9"/>
<dbReference type="Gene3D" id="3.20.20.370">
    <property type="entry name" value="Glycoside hydrolase/deacetylase"/>
    <property type="match status" value="1"/>
</dbReference>
<name>D9S3K9_THEOJ</name>
<feature type="domain" description="NodB homology" evidence="4">
    <location>
        <begin position="53"/>
        <end position="229"/>
    </location>
</feature>
<dbReference type="InterPro" id="IPR050248">
    <property type="entry name" value="Polysacc_deacetylase_ArnD"/>
</dbReference>
<dbReference type="SUPFAM" id="SSF88713">
    <property type="entry name" value="Glycoside hydrolase/deacetylase"/>
    <property type="match status" value="1"/>
</dbReference>
<evidence type="ECO:0000256" key="3">
    <source>
        <dbReference type="SAM" id="Phobius"/>
    </source>
</evidence>
<dbReference type="Proteomes" id="UP000000272">
    <property type="component" value="Chromosome"/>
</dbReference>
<keyword evidence="6" id="KW-1185">Reference proteome</keyword>
<evidence type="ECO:0000313" key="6">
    <source>
        <dbReference type="Proteomes" id="UP000000272"/>
    </source>
</evidence>
<feature type="transmembrane region" description="Helical" evidence="3">
    <location>
        <begin position="12"/>
        <end position="28"/>
    </location>
</feature>
<evidence type="ECO:0000256" key="1">
    <source>
        <dbReference type="ARBA" id="ARBA00022723"/>
    </source>
</evidence>
<dbReference type="STRING" id="555079.Toce_1230"/>
<evidence type="ECO:0000313" key="5">
    <source>
        <dbReference type="EMBL" id="ADL07986.1"/>
    </source>
</evidence>
<dbReference type="HOGENOM" id="CLU_021264_0_2_9"/>
<dbReference type="KEGG" id="toc:Toce_1230"/>
<dbReference type="GO" id="GO:0016810">
    <property type="term" value="F:hydrolase activity, acting on carbon-nitrogen (but not peptide) bonds"/>
    <property type="evidence" value="ECO:0007669"/>
    <property type="project" value="InterPro"/>
</dbReference>
<dbReference type="GO" id="GO:0046872">
    <property type="term" value="F:metal ion binding"/>
    <property type="evidence" value="ECO:0007669"/>
    <property type="project" value="UniProtKB-KW"/>
</dbReference>
<dbReference type="RefSeq" id="WP_013276025.1">
    <property type="nucleotide sequence ID" value="NC_014377.1"/>
</dbReference>
<proteinExistence type="predicted"/>
<keyword evidence="3" id="KW-0472">Membrane</keyword>
<organism evidence="5 6">
    <name type="scientific">Thermosediminibacter oceani (strain ATCC BAA-1034 / DSM 16646 / JW/IW-1228P)</name>
    <dbReference type="NCBI Taxonomy" id="555079"/>
    <lineage>
        <taxon>Bacteria</taxon>
        <taxon>Bacillati</taxon>
        <taxon>Bacillota</taxon>
        <taxon>Clostridia</taxon>
        <taxon>Thermosediminibacterales</taxon>
        <taxon>Thermosediminibacteraceae</taxon>
        <taxon>Thermosediminibacter</taxon>
    </lineage>
</organism>
<keyword evidence="3" id="KW-1133">Transmembrane helix</keyword>
<dbReference type="GO" id="GO:0005975">
    <property type="term" value="P:carbohydrate metabolic process"/>
    <property type="evidence" value="ECO:0007669"/>
    <property type="project" value="InterPro"/>
</dbReference>
<dbReference type="InterPro" id="IPR011330">
    <property type="entry name" value="Glyco_hydro/deAcase_b/a-brl"/>
</dbReference>
<evidence type="ECO:0000259" key="4">
    <source>
        <dbReference type="PROSITE" id="PS51677"/>
    </source>
</evidence>
<dbReference type="GO" id="GO:0016020">
    <property type="term" value="C:membrane"/>
    <property type="evidence" value="ECO:0007669"/>
    <property type="project" value="TreeGrafter"/>
</dbReference>
<dbReference type="Pfam" id="PF01522">
    <property type="entry name" value="Polysacc_deac_1"/>
    <property type="match status" value="1"/>
</dbReference>
<protein>
    <submittedName>
        <fullName evidence="5">Polysaccharide deacetylase</fullName>
    </submittedName>
</protein>
<dbReference type="PANTHER" id="PTHR10587:SF133">
    <property type="entry name" value="CHITIN DEACETYLASE 1-RELATED"/>
    <property type="match status" value="1"/>
</dbReference>